<dbReference type="Proteomes" id="UP000007954">
    <property type="component" value="Plasmid PL100"/>
</dbReference>
<reference evidence="1 2" key="1">
    <citation type="journal article" date="2011" name="PLoS ONE">
        <title>Haloquadratum walsbyi: limited diversity in a global pond.</title>
        <authorList>
            <person name="Dyall-Smith M."/>
            <person name="Pfeiffer F."/>
            <person name="Klee K."/>
            <person name="Palm P."/>
            <person name="Gross K."/>
            <person name="Schuster S.C."/>
            <person name="Rampp M."/>
            <person name="Oesterhelt D."/>
        </authorList>
    </citation>
    <scope>NUCLEOTIDE SEQUENCE [LARGE SCALE GENOMIC DNA]</scope>
    <source>
        <strain evidence="2">DSM 16854 / JCM 12705 / C23</strain>
        <plasmid evidence="2">Plasmid PL100</plasmid>
    </source>
</reference>
<organism evidence="1 2">
    <name type="scientific">Haloquadratum walsbyi (strain DSM 16854 / JCM 12705 / C23)</name>
    <dbReference type="NCBI Taxonomy" id="768065"/>
    <lineage>
        <taxon>Archaea</taxon>
        <taxon>Methanobacteriati</taxon>
        <taxon>Methanobacteriota</taxon>
        <taxon>Stenosarchaea group</taxon>
        <taxon>Halobacteria</taxon>
        <taxon>Halobacteriales</taxon>
        <taxon>Haloferacaceae</taxon>
        <taxon>Haloquadratum</taxon>
    </lineage>
</organism>
<protein>
    <submittedName>
        <fullName evidence="1">Uncharacterized protein</fullName>
    </submittedName>
</protein>
<dbReference type="HOGENOM" id="CLU_177457_0_0_2"/>
<dbReference type="KEGG" id="hwc:Hqrw_5036"/>
<accession>G0LNA6</accession>
<keyword evidence="1" id="KW-0614">Plasmid</keyword>
<dbReference type="EMBL" id="FR746100">
    <property type="protein sequence ID" value="CCC41912.1"/>
    <property type="molecule type" value="Genomic_DNA"/>
</dbReference>
<sequence>MVKYDPKEDESLWPENGYAVIEMDEFKHPSNDDHMVMLGQFDDANDVVIPVKKTGYTYYVHSSEMEGWARDQWEGEGEGEEEDDDY</sequence>
<name>G0LNA6_HALWC</name>
<dbReference type="GeneID" id="12445543"/>
<dbReference type="RefSeq" id="WP_014554903.1">
    <property type="nucleotide sequence ID" value="NC_017457.1"/>
</dbReference>
<evidence type="ECO:0000313" key="2">
    <source>
        <dbReference type="Proteomes" id="UP000007954"/>
    </source>
</evidence>
<proteinExistence type="predicted"/>
<evidence type="ECO:0000313" key="1">
    <source>
        <dbReference type="EMBL" id="CCC41912.1"/>
    </source>
</evidence>
<dbReference type="OrthoDB" id="232340at2157"/>
<dbReference type="AlphaFoldDB" id="G0LNA6"/>
<geneLocation type="plasmid" evidence="1 2">
    <name>PL100</name>
</geneLocation>
<gene>
    <name evidence="1" type="ordered locus">Hqrw_5036</name>
</gene>